<evidence type="ECO:0000313" key="13">
    <source>
        <dbReference type="EMBL" id="NDO68758.1"/>
    </source>
</evidence>
<accession>N2A5Z7</accession>
<keyword evidence="15" id="KW-1185">Reference proteome</keyword>
<keyword evidence="14" id="KW-0282">Flagellum</keyword>
<sequence length="230" mass="25874">MYDALINVNGEQVPTLDILLMLTIISLLPSLLVMVTSFTRTMIILSFLRTAMGVQQTPPNMVLVGISIFLTLFIMNPVISEINTEAYTPYKNNEITQEVALERAQVPLKRFMLRNTVDSSLKLFTDIAGQEVPDEADFEDKDAYVDAMIDMPITVVIPSFMTSELKRAFTAGFLLYIPFLLIDIVVSSTLMSMGMMMLPPAMISMPFKLLLFITVDGWELLFQNIVTGFY</sequence>
<dbReference type="OrthoDB" id="9805111at2"/>
<evidence type="ECO:0000256" key="8">
    <source>
        <dbReference type="ARBA" id="ARBA00022989"/>
    </source>
</evidence>
<protein>
    <recommendedName>
        <fullName evidence="2 12">Flagellar biosynthetic protein FliP</fullName>
    </recommendedName>
</protein>
<name>N2A5Z7_9FIRM</name>
<dbReference type="InterPro" id="IPR005838">
    <property type="entry name" value="T3SS_IM_P"/>
</dbReference>
<dbReference type="PRINTS" id="PR01302">
    <property type="entry name" value="TYPE3IMPPROT"/>
</dbReference>
<comment type="subcellular location">
    <subcellularLocation>
        <location evidence="12">Cell membrane</location>
        <topology evidence="12">Multi-pass membrane protein</topology>
    </subcellularLocation>
    <subcellularLocation>
        <location evidence="12">Bacterial flagellum basal body</location>
    </subcellularLocation>
</comment>
<dbReference type="PANTHER" id="PTHR30587">
    <property type="entry name" value="FLAGELLAR BIOSYNTHETIC PROTEIN FLIP"/>
    <property type="match status" value="1"/>
</dbReference>
<accession>A0A3R8R7C9</accession>
<dbReference type="Proteomes" id="UP000474104">
    <property type="component" value="Unassembled WGS sequence"/>
</dbReference>
<dbReference type="InterPro" id="IPR005837">
    <property type="entry name" value="FliP"/>
</dbReference>
<reference evidence="14" key="1">
    <citation type="submission" date="2018-10" db="EMBL/GenBank/DDBJ databases">
        <title>Schaedlerella arabinophila gen. nov. sp. nov., isolated from the mouse intestinal tract and comparative analysis with the genome of the closely related altered Schaedler flora strain ASF502.</title>
        <authorList>
            <person name="Miyake S."/>
            <person name="Soh M."/>
            <person name="Seedorf H."/>
        </authorList>
    </citation>
    <scope>NUCLEOTIDE SEQUENCE [LARGE SCALE GENOMIC DNA]</scope>
    <source>
        <strain evidence="14">DSM 106076</strain>
    </source>
</reference>
<evidence type="ECO:0000256" key="12">
    <source>
        <dbReference type="RuleBase" id="RU362069"/>
    </source>
</evidence>
<dbReference type="Pfam" id="PF00813">
    <property type="entry name" value="FliP"/>
    <property type="match status" value="1"/>
</dbReference>
<evidence type="ECO:0000256" key="10">
    <source>
        <dbReference type="ARBA" id="ARBA00023143"/>
    </source>
</evidence>
<feature type="transmembrane region" description="Helical" evidence="12">
    <location>
        <begin position="173"/>
        <end position="198"/>
    </location>
</feature>
<evidence type="ECO:0000256" key="4">
    <source>
        <dbReference type="ARBA" id="ARBA00022475"/>
    </source>
</evidence>
<comment type="caution">
    <text evidence="12">Lacks conserved residue(s) required for the propagation of feature annotation.</text>
</comment>
<keyword evidence="14" id="KW-0966">Cell projection</keyword>
<keyword evidence="7 12" id="KW-0653">Protein transport</keyword>
<keyword evidence="10" id="KW-0975">Bacterial flagellum</keyword>
<keyword evidence="14" id="KW-0969">Cilium</keyword>
<dbReference type="NCBIfam" id="TIGR01103">
    <property type="entry name" value="fliP"/>
    <property type="match status" value="1"/>
</dbReference>
<comment type="function">
    <text evidence="12">Plays a role in the flagellum-specific transport system.</text>
</comment>
<reference evidence="13 16" key="2">
    <citation type="submission" date="2019-07" db="EMBL/GenBank/DDBJ databases">
        <title>Draft genome sequences of 15 bacterial species constituting the stable defined intestinal microbiota of the GM15 gnotobiotic mouse model.</title>
        <authorList>
            <person name="Elie C."/>
            <person name="Mathieu A."/>
            <person name="Saliou A."/>
            <person name="Darnaud M."/>
            <person name="Leulier F."/>
            <person name="Tamellini A."/>
        </authorList>
    </citation>
    <scope>NUCLEOTIDE SEQUENCE [LARGE SCALE GENOMIC DNA]</scope>
    <source>
        <strain evidence="16">ASF 502</strain>
        <strain evidence="13">MD300</strain>
    </source>
</reference>
<dbReference type="STRING" id="2044587.C824_05230"/>
<dbReference type="GO" id="GO:0009306">
    <property type="term" value="P:protein secretion"/>
    <property type="evidence" value="ECO:0007669"/>
    <property type="project" value="UniProtKB-UniRule"/>
</dbReference>
<keyword evidence="4 12" id="KW-1003">Cell membrane</keyword>
<comment type="caution">
    <text evidence="14">The sequence shown here is derived from an EMBL/GenBank/DDBJ whole genome shotgun (WGS) entry which is preliminary data.</text>
</comment>
<evidence type="ECO:0000313" key="16">
    <source>
        <dbReference type="Proteomes" id="UP000474104"/>
    </source>
</evidence>
<dbReference type="RefSeq" id="WP_004072122.1">
    <property type="nucleotide sequence ID" value="NZ_CASCYM010000045.1"/>
</dbReference>
<dbReference type="NCBIfam" id="NF009438">
    <property type="entry name" value="PRK12797.1"/>
    <property type="match status" value="1"/>
</dbReference>
<dbReference type="PROSITE" id="PS01061">
    <property type="entry name" value="FLIP_2"/>
    <property type="match status" value="1"/>
</dbReference>
<dbReference type="HOGENOM" id="CLU_042028_0_1_9"/>
<comment type="similarity">
    <text evidence="1 12">Belongs to the FliP/MopC/SpaP family.</text>
</comment>
<gene>
    <name evidence="12 14" type="primary">fliP</name>
    <name evidence="14" type="ORF">EBB54_21675</name>
    <name evidence="13" type="ORF">FMM80_08710</name>
</gene>
<feature type="transmembrane region" description="Helical" evidence="12">
    <location>
        <begin position="60"/>
        <end position="79"/>
    </location>
</feature>
<feature type="transmembrane region" description="Helical" evidence="12">
    <location>
        <begin position="20"/>
        <end position="48"/>
    </location>
</feature>
<dbReference type="eggNOG" id="COG1338">
    <property type="taxonomic scope" value="Bacteria"/>
</dbReference>
<keyword evidence="3 12" id="KW-0813">Transport</keyword>
<evidence type="ECO:0000256" key="9">
    <source>
        <dbReference type="ARBA" id="ARBA00023136"/>
    </source>
</evidence>
<evidence type="ECO:0000313" key="15">
    <source>
        <dbReference type="Proteomes" id="UP000274920"/>
    </source>
</evidence>
<evidence type="ECO:0000256" key="6">
    <source>
        <dbReference type="ARBA" id="ARBA00022795"/>
    </source>
</evidence>
<dbReference type="GO" id="GO:0005886">
    <property type="term" value="C:plasma membrane"/>
    <property type="evidence" value="ECO:0007669"/>
    <property type="project" value="UniProtKB-SubCell"/>
</dbReference>
<evidence type="ECO:0000256" key="5">
    <source>
        <dbReference type="ARBA" id="ARBA00022692"/>
    </source>
</evidence>
<proteinExistence type="inferred from homology"/>
<keyword evidence="9 12" id="KW-0472">Membrane</keyword>
<dbReference type="EMBL" id="VIRB01000057">
    <property type="protein sequence ID" value="NDO68758.1"/>
    <property type="molecule type" value="Genomic_DNA"/>
</dbReference>
<evidence type="ECO:0000256" key="2">
    <source>
        <dbReference type="ARBA" id="ARBA00021714"/>
    </source>
</evidence>
<dbReference type="PRINTS" id="PR00951">
    <property type="entry name" value="FLGBIOSNFLIP"/>
</dbReference>
<keyword evidence="5 12" id="KW-0812">Transmembrane</keyword>
<evidence type="ECO:0000256" key="1">
    <source>
        <dbReference type="ARBA" id="ARBA00006257"/>
    </source>
</evidence>
<keyword evidence="11 12" id="KW-1006">Bacterial flagellum protein export</keyword>
<evidence type="ECO:0000256" key="11">
    <source>
        <dbReference type="ARBA" id="ARBA00023225"/>
    </source>
</evidence>
<keyword evidence="8 12" id="KW-1133">Transmembrane helix</keyword>
<dbReference type="GO" id="GO:0044781">
    <property type="term" value="P:bacterial-type flagellum organization"/>
    <property type="evidence" value="ECO:0007669"/>
    <property type="project" value="UniProtKB-UniRule"/>
</dbReference>
<dbReference type="AlphaFoldDB" id="N2A5Z7"/>
<evidence type="ECO:0000313" key="14">
    <source>
        <dbReference type="EMBL" id="RRK33672.1"/>
    </source>
</evidence>
<organism evidence="14 15">
    <name type="scientific">Schaedlerella arabinosiphila</name>
    <dbReference type="NCBI Taxonomy" id="2044587"/>
    <lineage>
        <taxon>Bacteria</taxon>
        <taxon>Bacillati</taxon>
        <taxon>Bacillota</taxon>
        <taxon>Clostridia</taxon>
        <taxon>Lachnospirales</taxon>
        <taxon>Lachnospiraceae</taxon>
        <taxon>Schaedlerella</taxon>
    </lineage>
</organism>
<dbReference type="EMBL" id="RHJS01000002">
    <property type="protein sequence ID" value="RRK33672.1"/>
    <property type="molecule type" value="Genomic_DNA"/>
</dbReference>
<dbReference type="GO" id="GO:0009425">
    <property type="term" value="C:bacterial-type flagellum basal body"/>
    <property type="evidence" value="ECO:0007669"/>
    <property type="project" value="UniProtKB-SubCell"/>
</dbReference>
<evidence type="ECO:0000256" key="3">
    <source>
        <dbReference type="ARBA" id="ARBA00022448"/>
    </source>
</evidence>
<keyword evidence="6 12" id="KW-1005">Bacterial flagellum biogenesis</keyword>
<dbReference type="Proteomes" id="UP000274920">
    <property type="component" value="Unassembled WGS sequence"/>
</dbReference>
<evidence type="ECO:0000256" key="7">
    <source>
        <dbReference type="ARBA" id="ARBA00022927"/>
    </source>
</evidence>
<dbReference type="PANTHER" id="PTHR30587:SF0">
    <property type="entry name" value="FLAGELLAR BIOSYNTHETIC PROTEIN FLIP"/>
    <property type="match status" value="1"/>
</dbReference>